<evidence type="ECO:0000313" key="2">
    <source>
        <dbReference type="Proteomes" id="UP001161325"/>
    </source>
</evidence>
<dbReference type="EMBL" id="BRXS01000007">
    <property type="protein sequence ID" value="GLC27768.1"/>
    <property type="molecule type" value="Genomic_DNA"/>
</dbReference>
<dbReference type="Proteomes" id="UP001161325">
    <property type="component" value="Unassembled WGS sequence"/>
</dbReference>
<proteinExistence type="predicted"/>
<protein>
    <submittedName>
        <fullName evidence="1">Uncharacterized protein</fullName>
    </submittedName>
</protein>
<dbReference type="AlphaFoldDB" id="A0AA37QJ12"/>
<keyword evidence="2" id="KW-1185">Reference proteome</keyword>
<sequence>MLLIHTAREARTAVHTCRQLLRAPDAFHGPLEELYERFIVPNLPEPAAVADFHRALVEFLGTPDPLHLLRQVRGTERGAVYETDEGVRFKATDNAPAWWTHAALFQEVRVAPGAMGDVVATMPAHLFEVSATCPPTANMAGWHIAHLADVKDGYTNYRVWAKQEVVRRFIRNVHPCNHCLLPKPEWQRWGADRRVTGFAATRFAARYADVWDEFALLANVDRAARSAEGFEIAYTYGVTTEDQAREGVAQRRELHLTSRSECASGGVVVACYTATRLTFRAAVIEPLADDERFRVVTPDGTFEMTKAQFHRVFANVVRSVSYRERGVYHYPSIPKAAAPFLIEEERPASGS</sequence>
<comment type="caution">
    <text evidence="1">The sequence shown here is derived from an EMBL/GenBank/DDBJ whole genome shotgun (WGS) entry which is preliminary data.</text>
</comment>
<gene>
    <name evidence="1" type="ORF">rosag_42810</name>
</gene>
<evidence type="ECO:0000313" key="1">
    <source>
        <dbReference type="EMBL" id="GLC27768.1"/>
    </source>
</evidence>
<dbReference type="RefSeq" id="WP_284352200.1">
    <property type="nucleotide sequence ID" value="NZ_BRXS01000007.1"/>
</dbReference>
<reference evidence="1" key="1">
    <citation type="submission" date="2022-08" db="EMBL/GenBank/DDBJ databases">
        <title>Draft genome sequencing of Roseisolibacter agri AW1220.</title>
        <authorList>
            <person name="Tobiishi Y."/>
            <person name="Tonouchi A."/>
        </authorList>
    </citation>
    <scope>NUCLEOTIDE SEQUENCE</scope>
    <source>
        <strain evidence="1">AW1220</strain>
    </source>
</reference>
<name>A0AA37QJ12_9BACT</name>
<accession>A0AA37QJ12</accession>
<organism evidence="1 2">
    <name type="scientific">Roseisolibacter agri</name>
    <dbReference type="NCBI Taxonomy" id="2014610"/>
    <lineage>
        <taxon>Bacteria</taxon>
        <taxon>Pseudomonadati</taxon>
        <taxon>Gemmatimonadota</taxon>
        <taxon>Gemmatimonadia</taxon>
        <taxon>Gemmatimonadales</taxon>
        <taxon>Gemmatimonadaceae</taxon>
        <taxon>Roseisolibacter</taxon>
    </lineage>
</organism>